<evidence type="ECO:0000313" key="2">
    <source>
        <dbReference type="EMBL" id="SIT08495.1"/>
    </source>
</evidence>
<protein>
    <recommendedName>
        <fullName evidence="4">Six-hairpin glycosidase-like protein</fullName>
    </recommendedName>
</protein>
<dbReference type="PANTHER" id="PTHR34987:SF6">
    <property type="entry name" value="ALPHA-L-RHAMNOSIDASE SIX-HAIRPIN GLYCOSIDASE DOMAIN-CONTAINING PROTEIN"/>
    <property type="match status" value="1"/>
</dbReference>
<dbReference type="Gene3D" id="1.50.10.10">
    <property type="match status" value="1"/>
</dbReference>
<accession>A0ABY1L4Q6</accession>
<reference evidence="2 3" key="1">
    <citation type="submission" date="2017-01" db="EMBL/GenBank/DDBJ databases">
        <authorList>
            <person name="Varghese N."/>
            <person name="Submissions S."/>
        </authorList>
    </citation>
    <scope>NUCLEOTIDE SEQUENCE [LARGE SCALE GENOMIC DNA]</scope>
    <source>
        <strain evidence="2 3">DSM 2061</strain>
    </source>
</reference>
<feature type="signal peptide" evidence="1">
    <location>
        <begin position="1"/>
        <end position="20"/>
    </location>
</feature>
<evidence type="ECO:0008006" key="4">
    <source>
        <dbReference type="Google" id="ProtNLM"/>
    </source>
</evidence>
<dbReference type="SUPFAM" id="SSF48208">
    <property type="entry name" value="Six-hairpin glycosidases"/>
    <property type="match status" value="1"/>
</dbReference>
<dbReference type="InterPro" id="IPR012341">
    <property type="entry name" value="6hp_glycosidase-like_sf"/>
</dbReference>
<dbReference type="PANTHER" id="PTHR34987">
    <property type="entry name" value="C, PUTATIVE (AFU_ORTHOLOGUE AFUA_3G02880)-RELATED"/>
    <property type="match status" value="1"/>
</dbReference>
<dbReference type="EMBL" id="FTOB01000009">
    <property type="protein sequence ID" value="SIT08495.1"/>
    <property type="molecule type" value="Genomic_DNA"/>
</dbReference>
<sequence length="673" mass="75285">MGIKKLMIMVGLLVSQGQMAQERQHWTIEKTDEIRLDVTQSYNHPYEDNIEMSGKRVSGIIGYSINEKREVSISREIFFPQLRTLLKTNDADWKAYRAYLKGVYTDNILPSIAMGNRIYVPGPVKEVRINGMLKIVHEAVNGVSLIRTFFPSMGQRLFVEQWTMTNTGSTPVVLHGGQKEVKETLDGAKGVYTIHVASNIEKETTLAPAKSYTFSIGISATMNNEPKVEISGNEYYNERLAFLDQMKNSLELQTPDPTLNTLFGFSKIRASESIFESKLGLIHSPGGGRYYVGFWANDQAEYVGPFFPYLGYDTGNDASLNVYRLFAKEINDAYNNLPYSFEMEGDAPKSTLDRGDAAMIAYGAAQFALSTGDKEIGKELWPLIKWCLEYNRRQLNSAGVVASESDEMEGRIATGTANLSTSSLYYGALGLAVSLGNSLNESSSTTRAYTKQAKALKKNIESYFGATIEGLETYRYYDGHTKLRHWICLPLVTGIYDRKEGTIQALFDKLWSENGVHVEKNDENKAISEIFWDRGTLYALRGTFLAGANAQSLEKLEEFSNKRLLGNRVPYVVEAYPEGNMAQLSAESGLYCRVFTEGIFGIVPTGLKSFKCTPRLPAEWDHMALKKVKAFGEDFDISVKRQGRLLKVSVLKTNGTVILNKTIKDGKSVQVFF</sequence>
<keyword evidence="3" id="KW-1185">Reference proteome</keyword>
<name>A0ABY1L4Q6_9FLAO</name>
<comment type="caution">
    <text evidence="2">The sequence shown here is derived from an EMBL/GenBank/DDBJ whole genome shotgun (WGS) entry which is preliminary data.</text>
</comment>
<evidence type="ECO:0000313" key="3">
    <source>
        <dbReference type="Proteomes" id="UP000185728"/>
    </source>
</evidence>
<organism evidence="2 3">
    <name type="scientific">Zobellia uliginosa</name>
    <dbReference type="NCBI Taxonomy" id="143224"/>
    <lineage>
        <taxon>Bacteria</taxon>
        <taxon>Pseudomonadati</taxon>
        <taxon>Bacteroidota</taxon>
        <taxon>Flavobacteriia</taxon>
        <taxon>Flavobacteriales</taxon>
        <taxon>Flavobacteriaceae</taxon>
        <taxon>Zobellia</taxon>
    </lineage>
</organism>
<dbReference type="Proteomes" id="UP000185728">
    <property type="component" value="Unassembled WGS sequence"/>
</dbReference>
<keyword evidence="1" id="KW-0732">Signal</keyword>
<evidence type="ECO:0000256" key="1">
    <source>
        <dbReference type="SAM" id="SignalP"/>
    </source>
</evidence>
<proteinExistence type="predicted"/>
<dbReference type="InterPro" id="IPR008928">
    <property type="entry name" value="6-hairpin_glycosidase_sf"/>
</dbReference>
<dbReference type="RefSeq" id="WP_083690562.1">
    <property type="nucleotide sequence ID" value="NZ_FTOB01000009.1"/>
</dbReference>
<feature type="chain" id="PRO_5046681453" description="Six-hairpin glycosidase-like protein" evidence="1">
    <location>
        <begin position="21"/>
        <end position="673"/>
    </location>
</feature>
<gene>
    <name evidence="2" type="ORF">SAMN05421766_10938</name>
</gene>